<organism evidence="1 2">
    <name type="scientific">Rhizobium rhizogenes (strain K84 / ATCC BAA-868)</name>
    <name type="common">Agrobacterium radiobacter</name>
    <dbReference type="NCBI Taxonomy" id="311403"/>
    <lineage>
        <taxon>Bacteria</taxon>
        <taxon>Pseudomonadati</taxon>
        <taxon>Pseudomonadota</taxon>
        <taxon>Alphaproteobacteria</taxon>
        <taxon>Hyphomicrobiales</taxon>
        <taxon>Rhizobiaceae</taxon>
        <taxon>Rhizobium/Agrobacterium group</taxon>
        <taxon>Rhizobium</taxon>
    </lineage>
</organism>
<name>B9JJM8_RHIR8</name>
<sequence length="75" mass="8456">MVAYGDLLHHARSVEVLGLVGEERVMSSDNHSNFRALTVPAKRGAQLALFALLDRTLLQNSPLADFDHYYRPRSF</sequence>
<evidence type="ECO:0000313" key="1">
    <source>
        <dbReference type="EMBL" id="ACM30120.1"/>
    </source>
</evidence>
<protein>
    <submittedName>
        <fullName evidence="1">Uncharacterized protein</fullName>
    </submittedName>
</protein>
<dbReference type="KEGG" id="ara:Arad_8973"/>
<dbReference type="Proteomes" id="UP000001600">
    <property type="component" value="Chromosome 2"/>
</dbReference>
<dbReference type="EMBL" id="CP000629">
    <property type="protein sequence ID" value="ACM30120.1"/>
    <property type="molecule type" value="Genomic_DNA"/>
</dbReference>
<accession>B9JJM8</accession>
<dbReference type="AlphaFoldDB" id="B9JJM8"/>
<evidence type="ECO:0000313" key="2">
    <source>
        <dbReference type="Proteomes" id="UP000001600"/>
    </source>
</evidence>
<dbReference type="HOGENOM" id="CLU_2662909_0_0_5"/>
<reference evidence="1 2" key="1">
    <citation type="journal article" date="2009" name="J. Bacteriol.">
        <title>Genome sequences of three Agrobacterium biovars help elucidate the evolution of multichromosome genomes in bacteria.</title>
        <authorList>
            <person name="Slater S.C."/>
            <person name="Goldman B.S."/>
            <person name="Goodner B."/>
            <person name="Setubal J.C."/>
            <person name="Farrand S.K."/>
            <person name="Nester E.W."/>
            <person name="Burr T.J."/>
            <person name="Banta L."/>
            <person name="Dickerman A.W."/>
            <person name="Paulsen I."/>
            <person name="Otten L."/>
            <person name="Suen G."/>
            <person name="Welch R."/>
            <person name="Almeida N.F."/>
            <person name="Arnold F."/>
            <person name="Burton O.T."/>
            <person name="Du Z."/>
            <person name="Ewing A."/>
            <person name="Godsy E."/>
            <person name="Heisel S."/>
            <person name="Houmiel K.L."/>
            <person name="Jhaveri J."/>
            <person name="Lu J."/>
            <person name="Miller N.M."/>
            <person name="Norton S."/>
            <person name="Chen Q."/>
            <person name="Phoolcharoen W."/>
            <person name="Ohlin V."/>
            <person name="Ondrusek D."/>
            <person name="Pride N."/>
            <person name="Stricklin S.L."/>
            <person name="Sun J."/>
            <person name="Wheeler C."/>
            <person name="Wilson L."/>
            <person name="Zhu H."/>
            <person name="Wood D.W."/>
        </authorList>
    </citation>
    <scope>NUCLEOTIDE SEQUENCE [LARGE SCALE GENOMIC DNA]</scope>
    <source>
        <strain evidence="2">K84 / ATCC BAA-868</strain>
    </source>
</reference>
<gene>
    <name evidence="1" type="ordered locus">Arad_8973</name>
</gene>
<proteinExistence type="predicted"/>